<comment type="subcellular location">
    <subcellularLocation>
        <location evidence="1">Nucleus</location>
    </subcellularLocation>
</comment>
<dbReference type="SUPFAM" id="SSF57701">
    <property type="entry name" value="Zn2/Cys6 DNA-binding domain"/>
    <property type="match status" value="1"/>
</dbReference>
<dbReference type="CDD" id="cd00067">
    <property type="entry name" value="GAL4"/>
    <property type="match status" value="1"/>
</dbReference>
<dbReference type="InterPro" id="IPR001138">
    <property type="entry name" value="Zn2Cys6_DnaBD"/>
</dbReference>
<evidence type="ECO:0000313" key="7">
    <source>
        <dbReference type="Proteomes" id="UP000192596"/>
    </source>
</evidence>
<gene>
    <name evidence="6" type="ORF">B0A48_07503</name>
</gene>
<evidence type="ECO:0000256" key="3">
    <source>
        <dbReference type="ARBA" id="ARBA00023242"/>
    </source>
</evidence>
<dbReference type="InterPro" id="IPR036864">
    <property type="entry name" value="Zn2-C6_fun-type_DNA-bd_sf"/>
</dbReference>
<evidence type="ECO:0000256" key="1">
    <source>
        <dbReference type="ARBA" id="ARBA00004123"/>
    </source>
</evidence>
<dbReference type="PANTHER" id="PTHR31001">
    <property type="entry name" value="UNCHARACTERIZED TRANSCRIPTIONAL REGULATORY PROTEIN"/>
    <property type="match status" value="1"/>
</dbReference>
<dbReference type="GO" id="GO:0000981">
    <property type="term" value="F:DNA-binding transcription factor activity, RNA polymerase II-specific"/>
    <property type="evidence" value="ECO:0007669"/>
    <property type="project" value="InterPro"/>
</dbReference>
<dbReference type="STRING" id="1507870.A0A1V8T6A3"/>
<evidence type="ECO:0000259" key="5">
    <source>
        <dbReference type="PROSITE" id="PS50048"/>
    </source>
</evidence>
<feature type="region of interest" description="Disordered" evidence="4">
    <location>
        <begin position="40"/>
        <end position="121"/>
    </location>
</feature>
<dbReference type="SMART" id="SM00066">
    <property type="entry name" value="GAL4"/>
    <property type="match status" value="1"/>
</dbReference>
<evidence type="ECO:0000256" key="2">
    <source>
        <dbReference type="ARBA" id="ARBA00022723"/>
    </source>
</evidence>
<dbReference type="GO" id="GO:0005634">
    <property type="term" value="C:nucleus"/>
    <property type="evidence" value="ECO:0007669"/>
    <property type="project" value="UniProtKB-SubCell"/>
</dbReference>
<reference evidence="7" key="1">
    <citation type="submission" date="2017-03" db="EMBL/GenBank/DDBJ databases">
        <title>Genomes of endolithic fungi from Antarctica.</title>
        <authorList>
            <person name="Coleine C."/>
            <person name="Masonjones S."/>
            <person name="Stajich J.E."/>
        </authorList>
    </citation>
    <scope>NUCLEOTIDE SEQUENCE [LARGE SCALE GENOMIC DNA]</scope>
    <source>
        <strain evidence="7">CCFEE 5527</strain>
    </source>
</reference>
<dbReference type="Gene3D" id="4.10.240.10">
    <property type="entry name" value="Zn(2)-C6 fungal-type DNA-binding domain"/>
    <property type="match status" value="1"/>
</dbReference>
<dbReference type="OrthoDB" id="2406834at2759"/>
<dbReference type="InterPro" id="IPR007219">
    <property type="entry name" value="XnlR_reg_dom"/>
</dbReference>
<dbReference type="CDD" id="cd12148">
    <property type="entry name" value="fungal_TF_MHR"/>
    <property type="match status" value="1"/>
</dbReference>
<accession>A0A1V8T6A3</accession>
<dbReference type="EMBL" id="NAJO01000015">
    <property type="protein sequence ID" value="OQO06937.1"/>
    <property type="molecule type" value="Genomic_DNA"/>
</dbReference>
<dbReference type="InterPro" id="IPR050613">
    <property type="entry name" value="Sec_Metabolite_Reg"/>
</dbReference>
<protein>
    <recommendedName>
        <fullName evidence="5">Zn(2)-C6 fungal-type domain-containing protein</fullName>
    </recommendedName>
</protein>
<keyword evidence="2" id="KW-0479">Metal-binding</keyword>
<organism evidence="6 7">
    <name type="scientific">Cryoendolithus antarcticus</name>
    <dbReference type="NCBI Taxonomy" id="1507870"/>
    <lineage>
        <taxon>Eukaryota</taxon>
        <taxon>Fungi</taxon>
        <taxon>Dikarya</taxon>
        <taxon>Ascomycota</taxon>
        <taxon>Pezizomycotina</taxon>
        <taxon>Dothideomycetes</taxon>
        <taxon>Dothideomycetidae</taxon>
        <taxon>Cladosporiales</taxon>
        <taxon>Cladosporiaceae</taxon>
        <taxon>Cryoendolithus</taxon>
    </lineage>
</organism>
<dbReference type="GO" id="GO:0008270">
    <property type="term" value="F:zinc ion binding"/>
    <property type="evidence" value="ECO:0007669"/>
    <property type="project" value="InterPro"/>
</dbReference>
<keyword evidence="3" id="KW-0539">Nucleus</keyword>
<dbReference type="Proteomes" id="UP000192596">
    <property type="component" value="Unassembled WGS sequence"/>
</dbReference>
<dbReference type="Pfam" id="PF04082">
    <property type="entry name" value="Fungal_trans"/>
    <property type="match status" value="1"/>
</dbReference>
<proteinExistence type="predicted"/>
<dbReference type="PROSITE" id="PS50048">
    <property type="entry name" value="ZN2_CY6_FUNGAL_2"/>
    <property type="match status" value="1"/>
</dbReference>
<comment type="caution">
    <text evidence="6">The sequence shown here is derived from an EMBL/GenBank/DDBJ whole genome shotgun (WGS) entry which is preliminary data.</text>
</comment>
<feature type="compositionally biased region" description="Polar residues" evidence="4">
    <location>
        <begin position="67"/>
        <end position="82"/>
    </location>
</feature>
<feature type="domain" description="Zn(2)-C6 fungal-type" evidence="5">
    <location>
        <begin position="126"/>
        <end position="155"/>
    </location>
</feature>
<dbReference type="GO" id="GO:0003677">
    <property type="term" value="F:DNA binding"/>
    <property type="evidence" value="ECO:0007669"/>
    <property type="project" value="InterPro"/>
</dbReference>
<dbReference type="GO" id="GO:0006351">
    <property type="term" value="P:DNA-templated transcription"/>
    <property type="evidence" value="ECO:0007669"/>
    <property type="project" value="InterPro"/>
</dbReference>
<dbReference type="PANTHER" id="PTHR31001:SF81">
    <property type="entry name" value="ZN(II)2CYS6 TRANSCRIPTION FACTOR"/>
    <property type="match status" value="1"/>
</dbReference>
<keyword evidence="7" id="KW-1185">Reference proteome</keyword>
<feature type="compositionally biased region" description="Basic and acidic residues" evidence="4">
    <location>
        <begin position="45"/>
        <end position="56"/>
    </location>
</feature>
<feature type="compositionally biased region" description="Polar residues" evidence="4">
    <location>
        <begin position="101"/>
        <end position="110"/>
    </location>
</feature>
<dbReference type="InParanoid" id="A0A1V8T6A3"/>
<sequence length="724" mass="79837">MQSHGIYASAAAGIALNGTAGAQPGANGFSSAPAFGAADNCPPYRPHESVEPRTDFRGQGIGLDTRVFSNGTPSTLNGQSDGLNDVSPPTDGDTDMPLLSAVTSNSSGSPTTTRKTKQRRNKPTLSCLECVERKTKCDRSRPCLACVKRQSNCDYTAVANLIATAGKNSDGSSRARYVTKPPAKIRKMSTASSLTSAGTTDNGWASIDSRAHTTPKGQMSSAASPYLLSNVPYSSATPSNVFGMGTQHPFSNYWTCQGGLPEVISVMPSKEQADILIAKYFEAVDPVYPFIHRRSFYADYERFWASPTEEKHKTDAAMMALHYAIFALGTQFLQYPGYEERSQTAEFYCSAANQALRLYSYLNRTSMRAIQAMLLMAYFLMNDNHASDAYAWAGIHLRQSYAMRLHRDPDIVVPEASVIEKQQRRKLWQAVFFHDTFLTVLLKLPPTATHSDVPVESLADDNELSNDGIDFDSGAHSRVENLMSISVIAPPEDYIPLPPPMSHHMVDLATAKSDCAYIRSMWHLGNLVQENLSSPCSLSLPLTHSVRHKESLIAAFKRLYKSFPSHLTNLDHLWLQQQAINNPRAARQNLFLTSNYHHCLMLLQASENSSAGVSANIRAALEAAHEAIWAFFKLWALFETEAAVWWVFQHRAFEESLLIAHLLSKEVGSSEGEGANGKALEGICEKAKEDVGRMLGIMERYGGDLEMHRTRKEVLREAFEGILV</sequence>
<evidence type="ECO:0000313" key="6">
    <source>
        <dbReference type="EMBL" id="OQO06937.1"/>
    </source>
</evidence>
<evidence type="ECO:0000256" key="4">
    <source>
        <dbReference type="SAM" id="MobiDB-lite"/>
    </source>
</evidence>
<dbReference type="Pfam" id="PF00172">
    <property type="entry name" value="Zn_clus"/>
    <property type="match status" value="1"/>
</dbReference>
<dbReference type="AlphaFoldDB" id="A0A1V8T6A3"/>
<name>A0A1V8T6A3_9PEZI</name>